<reference evidence="1" key="1">
    <citation type="journal article" date="2012" name="Nature">
        <title>The oyster genome reveals stress adaptation and complexity of shell formation.</title>
        <authorList>
            <person name="Zhang G."/>
            <person name="Fang X."/>
            <person name="Guo X."/>
            <person name="Li L."/>
            <person name="Luo R."/>
            <person name="Xu F."/>
            <person name="Yang P."/>
            <person name="Zhang L."/>
            <person name="Wang X."/>
            <person name="Qi H."/>
            <person name="Xiong Z."/>
            <person name="Que H."/>
            <person name="Xie Y."/>
            <person name="Holland P.W."/>
            <person name="Paps J."/>
            <person name="Zhu Y."/>
            <person name="Wu F."/>
            <person name="Chen Y."/>
            <person name="Wang J."/>
            <person name="Peng C."/>
            <person name="Meng J."/>
            <person name="Yang L."/>
            <person name="Liu J."/>
            <person name="Wen B."/>
            <person name="Zhang N."/>
            <person name="Huang Z."/>
            <person name="Zhu Q."/>
            <person name="Feng Y."/>
            <person name="Mount A."/>
            <person name="Hedgecock D."/>
            <person name="Xu Z."/>
            <person name="Liu Y."/>
            <person name="Domazet-Loso T."/>
            <person name="Du Y."/>
            <person name="Sun X."/>
            <person name="Zhang S."/>
            <person name="Liu B."/>
            <person name="Cheng P."/>
            <person name="Jiang X."/>
            <person name="Li J."/>
            <person name="Fan D."/>
            <person name="Wang W."/>
            <person name="Fu W."/>
            <person name="Wang T."/>
            <person name="Wang B."/>
            <person name="Zhang J."/>
            <person name="Peng Z."/>
            <person name="Li Y."/>
            <person name="Li N."/>
            <person name="Wang J."/>
            <person name="Chen M."/>
            <person name="He Y."/>
            <person name="Tan F."/>
            <person name="Song X."/>
            <person name="Zheng Q."/>
            <person name="Huang R."/>
            <person name="Yang H."/>
            <person name="Du X."/>
            <person name="Chen L."/>
            <person name="Yang M."/>
            <person name="Gaffney P.M."/>
            <person name="Wang S."/>
            <person name="Luo L."/>
            <person name="She Z."/>
            <person name="Ming Y."/>
            <person name="Huang W."/>
            <person name="Zhang S."/>
            <person name="Huang B."/>
            <person name="Zhang Y."/>
            <person name="Qu T."/>
            <person name="Ni P."/>
            <person name="Miao G."/>
            <person name="Wang J."/>
            <person name="Wang Q."/>
            <person name="Steinberg C.E."/>
            <person name="Wang H."/>
            <person name="Li N."/>
            <person name="Qian L."/>
            <person name="Zhang G."/>
            <person name="Li Y."/>
            <person name="Yang H."/>
            <person name="Liu X."/>
            <person name="Wang J."/>
            <person name="Yin Y."/>
            <person name="Wang J."/>
        </authorList>
    </citation>
    <scope>NUCLEOTIDE SEQUENCE [LARGE SCALE GENOMIC DNA]</scope>
    <source>
        <strain evidence="1">05x7-T-G4-1.051#20</strain>
    </source>
</reference>
<dbReference type="AlphaFoldDB" id="K1PW15"/>
<organism evidence="1">
    <name type="scientific">Magallana gigas</name>
    <name type="common">Pacific oyster</name>
    <name type="synonym">Crassostrea gigas</name>
    <dbReference type="NCBI Taxonomy" id="29159"/>
    <lineage>
        <taxon>Eukaryota</taxon>
        <taxon>Metazoa</taxon>
        <taxon>Spiralia</taxon>
        <taxon>Lophotrochozoa</taxon>
        <taxon>Mollusca</taxon>
        <taxon>Bivalvia</taxon>
        <taxon>Autobranchia</taxon>
        <taxon>Pteriomorphia</taxon>
        <taxon>Ostreida</taxon>
        <taxon>Ostreoidea</taxon>
        <taxon>Ostreidae</taxon>
        <taxon>Magallana</taxon>
    </lineage>
</organism>
<evidence type="ECO:0000313" key="1">
    <source>
        <dbReference type="EMBL" id="EKC28522.1"/>
    </source>
</evidence>
<proteinExistence type="predicted"/>
<accession>K1PW15</accession>
<sequence length="73" mass="7997">MIPFSSTVLLRANLGQASLVDDLSIAWSGLTQNTLDLGIFDIDLAPEIAISWSVLDCYHPFLLGWHGIILQTV</sequence>
<protein>
    <submittedName>
        <fullName evidence="1">Uncharacterized protein</fullName>
    </submittedName>
</protein>
<gene>
    <name evidence="1" type="ORF">CGI_10015867</name>
</gene>
<dbReference type="InParanoid" id="K1PW15"/>
<dbReference type="EMBL" id="JH816805">
    <property type="protein sequence ID" value="EKC28522.1"/>
    <property type="molecule type" value="Genomic_DNA"/>
</dbReference>
<dbReference type="HOGENOM" id="CLU_2707205_0_0_1"/>
<name>K1PW15_MAGGI</name>